<dbReference type="Gene3D" id="3.40.50.300">
    <property type="entry name" value="P-loop containing nucleotide triphosphate hydrolases"/>
    <property type="match status" value="1"/>
</dbReference>
<dbReference type="PANTHER" id="PTHR23155">
    <property type="entry name" value="DISEASE RESISTANCE PROTEIN RP"/>
    <property type="match status" value="1"/>
</dbReference>
<dbReference type="InterPro" id="IPR032675">
    <property type="entry name" value="LRR_dom_sf"/>
</dbReference>
<evidence type="ECO:0000313" key="3">
    <source>
        <dbReference type="Proteomes" id="UP001153555"/>
    </source>
</evidence>
<proteinExistence type="predicted"/>
<name>A0A9N7N491_STRHE</name>
<evidence type="ECO:0000259" key="1">
    <source>
        <dbReference type="Pfam" id="PF00931"/>
    </source>
</evidence>
<dbReference type="AlphaFoldDB" id="A0A9N7N491"/>
<feature type="domain" description="NB-ARC" evidence="1">
    <location>
        <begin position="15"/>
        <end position="151"/>
    </location>
</feature>
<protein>
    <submittedName>
        <fullName evidence="2">Disease resistance protein RPP13</fullName>
    </submittedName>
</protein>
<sequence>MDVDELVGRAHILKALKRKFLGREEPLRVCVISGMTGIGKTALARCIYHDPYVRAHFTCRAWVTVSPKGSKLDDIAWSLPGCNNDNTIKISSSPFDMQQLNKILPGNRYLVVIDNLWDLRTWQEAIKSAPDDTKGSRIIVTTQNGVLARDVRLSNGYKEVGELCLIELMALSLIQVLNYSSIDMGIKTCKVHVIYRGFCIKEARDEGFFHVIKKLEHANASFLQGTVSQPRLCFHNNIVLGFKQARAALESVSSACFLLCYGPRHQYPVLNGTPLPFKLLKVLDAPAVRFYEFPDQVLSLVRLRYLAITYDGEIPSCISGLCDLQVLIVHRHQIVRSSFAVATSYLPMEIWTLRKLRHLHCMGWDLPDPSTTCFLLKNLLTLSGVSSRSCTHGVLARMPKLEKVGVQVVPAHDAVETFAFFSNFSHQYFKFESFKCIVVGPDLGTSFVSLVTPSFPFHIRKITLSGCRFPWDYIKVIAELINLRVLKLRQYAFQGPECLMSDVNFFRLRFLLMEDLDVENFIAGTCSFLKLRSIRIRHCYKLKSFDLGQIIPDDIEVDDCGVVIEEWTRGFKKQHLAHVRIRSSRNNGGSKNKS</sequence>
<organism evidence="2 3">
    <name type="scientific">Striga hermonthica</name>
    <name type="common">Purple witchweed</name>
    <name type="synonym">Buchnera hermonthica</name>
    <dbReference type="NCBI Taxonomy" id="68872"/>
    <lineage>
        <taxon>Eukaryota</taxon>
        <taxon>Viridiplantae</taxon>
        <taxon>Streptophyta</taxon>
        <taxon>Embryophyta</taxon>
        <taxon>Tracheophyta</taxon>
        <taxon>Spermatophyta</taxon>
        <taxon>Magnoliopsida</taxon>
        <taxon>eudicotyledons</taxon>
        <taxon>Gunneridae</taxon>
        <taxon>Pentapetalae</taxon>
        <taxon>asterids</taxon>
        <taxon>lamiids</taxon>
        <taxon>Lamiales</taxon>
        <taxon>Orobanchaceae</taxon>
        <taxon>Buchnereae</taxon>
        <taxon>Striga</taxon>
    </lineage>
</organism>
<keyword evidence="3" id="KW-1185">Reference proteome</keyword>
<dbReference type="InterPro" id="IPR027417">
    <property type="entry name" value="P-loop_NTPase"/>
</dbReference>
<dbReference type="GO" id="GO:0005737">
    <property type="term" value="C:cytoplasm"/>
    <property type="evidence" value="ECO:0007669"/>
    <property type="project" value="UniProtKB-SubCell"/>
</dbReference>
<dbReference type="SUPFAM" id="SSF52540">
    <property type="entry name" value="P-loop containing nucleoside triphosphate hydrolases"/>
    <property type="match status" value="1"/>
</dbReference>
<dbReference type="EMBL" id="CACSLK010027624">
    <property type="protein sequence ID" value="CAA0826688.1"/>
    <property type="molecule type" value="Genomic_DNA"/>
</dbReference>
<dbReference type="Proteomes" id="UP001153555">
    <property type="component" value="Unassembled WGS sequence"/>
</dbReference>
<dbReference type="Pfam" id="PF00931">
    <property type="entry name" value="NB-ARC"/>
    <property type="match status" value="1"/>
</dbReference>
<dbReference type="OrthoDB" id="912250at2759"/>
<comment type="caution">
    <text evidence="2">The sequence shown here is derived from an EMBL/GenBank/DDBJ whole genome shotgun (WGS) entry which is preliminary data.</text>
</comment>
<dbReference type="PANTHER" id="PTHR23155:SF1152">
    <property type="entry name" value="AAA+ ATPASE DOMAIN-CONTAINING PROTEIN"/>
    <property type="match status" value="1"/>
</dbReference>
<dbReference type="Gene3D" id="3.80.10.10">
    <property type="entry name" value="Ribonuclease Inhibitor"/>
    <property type="match status" value="1"/>
</dbReference>
<dbReference type="InterPro" id="IPR044974">
    <property type="entry name" value="Disease_R_plants"/>
</dbReference>
<accession>A0A9N7N491</accession>
<dbReference type="InterPro" id="IPR002182">
    <property type="entry name" value="NB-ARC"/>
</dbReference>
<evidence type="ECO:0000313" key="2">
    <source>
        <dbReference type="EMBL" id="CAA0826688.1"/>
    </source>
</evidence>
<reference evidence="2" key="1">
    <citation type="submission" date="2019-12" db="EMBL/GenBank/DDBJ databases">
        <authorList>
            <person name="Scholes J."/>
        </authorList>
    </citation>
    <scope>NUCLEOTIDE SEQUENCE</scope>
</reference>
<dbReference type="GO" id="GO:0043531">
    <property type="term" value="F:ADP binding"/>
    <property type="evidence" value="ECO:0007669"/>
    <property type="project" value="InterPro"/>
</dbReference>
<dbReference type="SUPFAM" id="SSF52058">
    <property type="entry name" value="L domain-like"/>
    <property type="match status" value="1"/>
</dbReference>
<gene>
    <name evidence="2" type="ORF">SHERM_01885</name>
</gene>
<dbReference type="GO" id="GO:0098542">
    <property type="term" value="P:defense response to other organism"/>
    <property type="evidence" value="ECO:0007669"/>
    <property type="project" value="TreeGrafter"/>
</dbReference>